<dbReference type="EMBL" id="MT141568">
    <property type="protein sequence ID" value="QJA67287.1"/>
    <property type="molecule type" value="Genomic_DNA"/>
</dbReference>
<accession>A0A6M3JEI0</accession>
<evidence type="ECO:0000313" key="1">
    <source>
        <dbReference type="EMBL" id="QJA67287.1"/>
    </source>
</evidence>
<protein>
    <submittedName>
        <fullName evidence="1">Uncharacterized protein</fullName>
    </submittedName>
</protein>
<dbReference type="EMBL" id="MT142507">
    <property type="protein sequence ID" value="QJA83301.1"/>
    <property type="molecule type" value="Genomic_DNA"/>
</dbReference>
<organism evidence="1">
    <name type="scientific">viral metagenome</name>
    <dbReference type="NCBI Taxonomy" id="1070528"/>
    <lineage>
        <taxon>unclassified sequences</taxon>
        <taxon>metagenomes</taxon>
        <taxon>organismal metagenomes</taxon>
    </lineage>
</organism>
<sequence length="71" mass="7835">MTNKVDGAGASTMNRCIGCRWHIPKKYGGQGIICLAKDGKCPDWAVQGAMDWIRKPKGSVGDDEILERMRL</sequence>
<dbReference type="AlphaFoldDB" id="A0A6M3JEI0"/>
<name>A0A6M3JEI0_9ZZZZ</name>
<proteinExistence type="predicted"/>
<evidence type="ECO:0000313" key="2">
    <source>
        <dbReference type="EMBL" id="QJA83301.1"/>
    </source>
</evidence>
<gene>
    <name evidence="2" type="ORF">MM415A00301_0035</name>
    <name evidence="1" type="ORF">MM415B00258_0036</name>
</gene>
<reference evidence="1" key="1">
    <citation type="submission" date="2020-03" db="EMBL/GenBank/DDBJ databases">
        <title>The deep terrestrial virosphere.</title>
        <authorList>
            <person name="Holmfeldt K."/>
            <person name="Nilsson E."/>
            <person name="Simone D."/>
            <person name="Lopez-Fernandez M."/>
            <person name="Wu X."/>
            <person name="de Brujin I."/>
            <person name="Lundin D."/>
            <person name="Andersson A."/>
            <person name="Bertilsson S."/>
            <person name="Dopson M."/>
        </authorList>
    </citation>
    <scope>NUCLEOTIDE SEQUENCE</scope>
    <source>
        <strain evidence="2">MM415A00301</strain>
        <strain evidence="1">MM415B00258</strain>
    </source>
</reference>